<accession>A0A4Y9KS17</accession>
<evidence type="ECO:0000313" key="4">
    <source>
        <dbReference type="EMBL" id="TFV68074.1"/>
    </source>
</evidence>
<dbReference type="Proteomes" id="UP000298225">
    <property type="component" value="Unassembled WGS sequence"/>
</dbReference>
<gene>
    <name evidence="4" type="ORF">E4K64_37430</name>
    <name evidence="3" type="ORF">E4K66_37310</name>
</gene>
<dbReference type="EMBL" id="SPQU01000047">
    <property type="protein sequence ID" value="TFV29547.1"/>
    <property type="molecule type" value="Genomic_DNA"/>
</dbReference>
<dbReference type="RefSeq" id="WP_126262029.1">
    <property type="nucleotide sequence ID" value="NZ_SPQS01000047.1"/>
</dbReference>
<dbReference type="Proteomes" id="UP000297700">
    <property type="component" value="Unassembled WGS sequence"/>
</dbReference>
<dbReference type="EMBL" id="SPQS01000047">
    <property type="protein sequence ID" value="TFV68074.1"/>
    <property type="molecule type" value="Genomic_DNA"/>
</dbReference>
<feature type="signal peptide" evidence="2">
    <location>
        <begin position="1"/>
        <end position="18"/>
    </location>
</feature>
<comment type="caution">
    <text evidence="3">The sequence shown here is derived from an EMBL/GenBank/DDBJ whole genome shotgun (WGS) entry which is preliminary data.</text>
</comment>
<evidence type="ECO:0000313" key="6">
    <source>
        <dbReference type="Proteomes" id="UP000298225"/>
    </source>
</evidence>
<evidence type="ECO:0000313" key="5">
    <source>
        <dbReference type="Proteomes" id="UP000297700"/>
    </source>
</evidence>
<reference evidence="4 5" key="2">
    <citation type="submission" date="2019-03" db="EMBL/GenBank/DDBJ databases">
        <title>Bradyrhizobium strains diversity.</title>
        <authorList>
            <person name="Urquiaga M.C.O."/>
            <person name="Hungria M."/>
            <person name="Delamuta J.R.M."/>
            <person name="Klepa M.S."/>
        </authorList>
    </citation>
    <scope>NUCLEOTIDE SEQUENCE [LARGE SCALE GENOMIC DNA]</scope>
    <source>
        <strain evidence="4 5">CNPSo 3426</strain>
    </source>
</reference>
<name>A0A4Y9KS17_9BRAD</name>
<keyword evidence="6" id="KW-1185">Reference proteome</keyword>
<organism evidence="3 6">
    <name type="scientific">Bradyrhizobium frederickii</name>
    <dbReference type="NCBI Taxonomy" id="2560054"/>
    <lineage>
        <taxon>Bacteria</taxon>
        <taxon>Pseudomonadati</taxon>
        <taxon>Pseudomonadota</taxon>
        <taxon>Alphaproteobacteria</taxon>
        <taxon>Hyphomicrobiales</taxon>
        <taxon>Nitrobacteraceae</taxon>
        <taxon>Bradyrhizobium</taxon>
    </lineage>
</organism>
<sequence>MKLLIALITLFFANGAFAQAAPPRAAKMPSTHVKSQAPLGCKLVGTVRGAKIWAGDCVAATPVDTPAPSSPPAPSAEGDAPAEKQ</sequence>
<keyword evidence="2" id="KW-0732">Signal</keyword>
<protein>
    <submittedName>
        <fullName evidence="3">Uncharacterized protein</fullName>
    </submittedName>
</protein>
<evidence type="ECO:0000256" key="2">
    <source>
        <dbReference type="SAM" id="SignalP"/>
    </source>
</evidence>
<reference evidence="3 6" key="1">
    <citation type="submission" date="2019-03" db="EMBL/GenBank/DDBJ databases">
        <title>Bradyrhizobium strains diversity isolated from Chamaecrista fasciculata.</title>
        <authorList>
            <person name="Urquiaga M.C.O."/>
            <person name="Hungria M."/>
            <person name="Delamuta J.R.M."/>
        </authorList>
    </citation>
    <scope>NUCLEOTIDE SEQUENCE [LARGE SCALE GENOMIC DNA]</scope>
    <source>
        <strain evidence="3 6">CNPSo 3424</strain>
    </source>
</reference>
<proteinExistence type="predicted"/>
<accession>A0A4Y9NK47</accession>
<evidence type="ECO:0000313" key="3">
    <source>
        <dbReference type="EMBL" id="TFV29547.1"/>
    </source>
</evidence>
<evidence type="ECO:0000256" key="1">
    <source>
        <dbReference type="SAM" id="MobiDB-lite"/>
    </source>
</evidence>
<dbReference type="AlphaFoldDB" id="A0A4Y9KS17"/>
<feature type="chain" id="PRO_5044616802" evidence="2">
    <location>
        <begin position="19"/>
        <end position="85"/>
    </location>
</feature>
<feature type="region of interest" description="Disordered" evidence="1">
    <location>
        <begin position="61"/>
        <end position="85"/>
    </location>
</feature>